<sequence length="118" mass="13437">MMFSNDKNVETIGQLIEVLKHYIGLQSEFLKLDIVDKVVRLLTVITMTLVLLGLLTLTLIYLSFGAAFVLADLIGSLTFGFCIVAAVYLFILILFVIFRHKWIERPLVRFLASLLMEK</sequence>
<protein>
    <recommendedName>
        <fullName evidence="4">Phage holin family protein</fullName>
    </recommendedName>
</protein>
<evidence type="ECO:0000256" key="1">
    <source>
        <dbReference type="SAM" id="Phobius"/>
    </source>
</evidence>
<evidence type="ECO:0008006" key="4">
    <source>
        <dbReference type="Google" id="ProtNLM"/>
    </source>
</evidence>
<feature type="transmembrane region" description="Helical" evidence="1">
    <location>
        <begin position="41"/>
        <end position="71"/>
    </location>
</feature>
<proteinExistence type="predicted"/>
<accession>D1PAD4</accession>
<name>D1PAD4_9BACT</name>
<keyword evidence="3" id="KW-1185">Reference proteome</keyword>
<dbReference type="HOGENOM" id="CLU_153095_1_0_10"/>
<gene>
    <name evidence="2" type="ORF">PREVCOP_04159</name>
</gene>
<feature type="transmembrane region" description="Helical" evidence="1">
    <location>
        <begin position="77"/>
        <end position="98"/>
    </location>
</feature>
<evidence type="ECO:0000313" key="2">
    <source>
        <dbReference type="EMBL" id="EFB36270.1"/>
    </source>
</evidence>
<evidence type="ECO:0000313" key="3">
    <source>
        <dbReference type="Proteomes" id="UP000004477"/>
    </source>
</evidence>
<dbReference type="EMBL" id="ACBX02000007">
    <property type="protein sequence ID" value="EFB36270.1"/>
    <property type="molecule type" value="Genomic_DNA"/>
</dbReference>
<organism evidence="2 3">
    <name type="scientific">Segatella copri DSM 18205</name>
    <dbReference type="NCBI Taxonomy" id="537011"/>
    <lineage>
        <taxon>Bacteria</taxon>
        <taxon>Pseudomonadati</taxon>
        <taxon>Bacteroidota</taxon>
        <taxon>Bacteroidia</taxon>
        <taxon>Bacteroidales</taxon>
        <taxon>Prevotellaceae</taxon>
        <taxon>Segatella</taxon>
    </lineage>
</organism>
<keyword evidence="1" id="KW-0472">Membrane</keyword>
<keyword evidence="1" id="KW-1133">Transmembrane helix</keyword>
<comment type="caution">
    <text evidence="2">The sequence shown here is derived from an EMBL/GenBank/DDBJ whole genome shotgun (WGS) entry which is preliminary data.</text>
</comment>
<dbReference type="Proteomes" id="UP000004477">
    <property type="component" value="Unassembled WGS sequence"/>
</dbReference>
<dbReference type="STRING" id="537011.PREVCOP_04159"/>
<dbReference type="PaxDb" id="537011-PREVCOP_04159"/>
<reference evidence="2" key="1">
    <citation type="submission" date="2009-11" db="EMBL/GenBank/DDBJ databases">
        <authorList>
            <person name="Weinstock G."/>
            <person name="Sodergren E."/>
            <person name="Clifton S."/>
            <person name="Fulton L."/>
            <person name="Fulton B."/>
            <person name="Courtney L."/>
            <person name="Fronick C."/>
            <person name="Harrison M."/>
            <person name="Strong C."/>
            <person name="Farmer C."/>
            <person name="Delahaunty K."/>
            <person name="Markovic C."/>
            <person name="Hall O."/>
            <person name="Minx P."/>
            <person name="Tomlinson C."/>
            <person name="Mitreva M."/>
            <person name="Nelson J."/>
            <person name="Hou S."/>
            <person name="Wollam A."/>
            <person name="Pepin K.H."/>
            <person name="Johnson M."/>
            <person name="Bhonagiri V."/>
            <person name="Nash W.E."/>
            <person name="Warren W."/>
            <person name="Chinwalla A."/>
            <person name="Mardis E.R."/>
            <person name="Wilson R.K."/>
        </authorList>
    </citation>
    <scope>NUCLEOTIDE SEQUENCE [LARGE SCALE GENOMIC DNA]</scope>
    <source>
        <strain evidence="2">DSM 18205</strain>
    </source>
</reference>
<keyword evidence="1" id="KW-0812">Transmembrane</keyword>
<dbReference type="AlphaFoldDB" id="D1PAD4"/>